<dbReference type="Gene3D" id="2.60.120.620">
    <property type="entry name" value="q2cbj1_9rhob like domain"/>
    <property type="match status" value="1"/>
</dbReference>
<keyword evidence="3" id="KW-1185">Reference proteome</keyword>
<dbReference type="EMBL" id="JBEYBN010000026">
    <property type="protein sequence ID" value="MEU2268570.1"/>
    <property type="molecule type" value="Genomic_DNA"/>
</dbReference>
<proteinExistence type="predicted"/>
<evidence type="ECO:0000313" key="2">
    <source>
        <dbReference type="EMBL" id="MEU2268570.1"/>
    </source>
</evidence>
<protein>
    <submittedName>
        <fullName evidence="2">2OG-Fe(II) oxygenase</fullName>
        <ecNumber evidence="2">1.14.11.-</ecNumber>
    </submittedName>
</protein>
<sequence length="259" mass="28973">MLLQEEGLSATVLRKLFEKKALAVQIRNYYPQEQCARLSNRVTSFIEECESRHERIYLSNVPAFTETVPDAVALARYLTESKKVMSELRHLCHPYTSPVDRLRCELDDLWPAGASLLRLNGSPLVFGMIRVWRHAAGALPHIDLLKSKVRHLPEACTFTEQIGVNMYVEMPRSEGGEGAIELWNIGFNDTVLNGAQGTYGYPRALLPEPDAVIKPEAGDLVLLRSDHVHAVRQTNNGQRITLSGFIGHSGSQAALRLWS</sequence>
<evidence type="ECO:0000259" key="1">
    <source>
        <dbReference type="Pfam" id="PF13640"/>
    </source>
</evidence>
<accession>A0ABV2XXH8</accession>
<organism evidence="2 3">
    <name type="scientific">Streptomyces olindensis</name>
    <dbReference type="NCBI Taxonomy" id="358823"/>
    <lineage>
        <taxon>Bacteria</taxon>
        <taxon>Bacillati</taxon>
        <taxon>Actinomycetota</taxon>
        <taxon>Actinomycetes</taxon>
        <taxon>Kitasatosporales</taxon>
        <taxon>Streptomycetaceae</taxon>
        <taxon>Streptomyces</taxon>
    </lineage>
</organism>
<dbReference type="Proteomes" id="UP001550603">
    <property type="component" value="Unassembled WGS sequence"/>
</dbReference>
<dbReference type="RefSeq" id="WP_051851239.1">
    <property type="nucleotide sequence ID" value="NZ_JBEYBN010000026.1"/>
</dbReference>
<dbReference type="Pfam" id="PF13640">
    <property type="entry name" value="2OG-FeII_Oxy_3"/>
    <property type="match status" value="1"/>
</dbReference>
<dbReference type="EC" id="1.14.11.-" evidence="2"/>
<dbReference type="InterPro" id="IPR044862">
    <property type="entry name" value="Pro_4_hyd_alph_FE2OG_OXY"/>
</dbReference>
<name>A0ABV2XXH8_9ACTN</name>
<reference evidence="2 3" key="1">
    <citation type="submission" date="2024-06" db="EMBL/GenBank/DDBJ databases">
        <title>The Natural Products Discovery Center: Release of the First 8490 Sequenced Strains for Exploring Actinobacteria Biosynthetic Diversity.</title>
        <authorList>
            <person name="Kalkreuter E."/>
            <person name="Kautsar S.A."/>
            <person name="Yang D."/>
            <person name="Bader C.D."/>
            <person name="Teijaro C.N."/>
            <person name="Fluegel L."/>
            <person name="Davis C.M."/>
            <person name="Simpson J.R."/>
            <person name="Lauterbach L."/>
            <person name="Steele A.D."/>
            <person name="Gui C."/>
            <person name="Meng S."/>
            <person name="Li G."/>
            <person name="Viehrig K."/>
            <person name="Ye F."/>
            <person name="Su P."/>
            <person name="Kiefer A.F."/>
            <person name="Nichols A."/>
            <person name="Cepeda A.J."/>
            <person name="Yan W."/>
            <person name="Fan B."/>
            <person name="Jiang Y."/>
            <person name="Adhikari A."/>
            <person name="Zheng C.-J."/>
            <person name="Schuster L."/>
            <person name="Cowan T.M."/>
            <person name="Smanski M.J."/>
            <person name="Chevrette M.G."/>
            <person name="De Carvalho L.P.S."/>
            <person name="Shen B."/>
        </authorList>
    </citation>
    <scope>NUCLEOTIDE SEQUENCE [LARGE SCALE GENOMIC DNA]</scope>
    <source>
        <strain evidence="2 3">NPDC019583</strain>
    </source>
</reference>
<feature type="domain" description="Prolyl 4-hydroxylase alpha subunit Fe(2+) 2OG dioxygenase" evidence="1">
    <location>
        <begin position="138"/>
        <end position="246"/>
    </location>
</feature>
<dbReference type="GO" id="GO:0016491">
    <property type="term" value="F:oxidoreductase activity"/>
    <property type="evidence" value="ECO:0007669"/>
    <property type="project" value="UniProtKB-KW"/>
</dbReference>
<gene>
    <name evidence="2" type="ORF">ABZ568_19635</name>
</gene>
<comment type="caution">
    <text evidence="2">The sequence shown here is derived from an EMBL/GenBank/DDBJ whole genome shotgun (WGS) entry which is preliminary data.</text>
</comment>
<evidence type="ECO:0000313" key="3">
    <source>
        <dbReference type="Proteomes" id="UP001550603"/>
    </source>
</evidence>
<keyword evidence="2" id="KW-0560">Oxidoreductase</keyword>